<protein>
    <submittedName>
        <fullName evidence="1">Uncharacterized protein</fullName>
    </submittedName>
</protein>
<reference evidence="1" key="1">
    <citation type="submission" date="2020-08" db="EMBL/GenBank/DDBJ databases">
        <title>Multicomponent nature underlies the extraordinary mechanical properties of spider dragline silk.</title>
        <authorList>
            <person name="Kono N."/>
            <person name="Nakamura H."/>
            <person name="Mori M."/>
            <person name="Yoshida Y."/>
            <person name="Ohtoshi R."/>
            <person name="Malay A.D."/>
            <person name="Moran D.A.P."/>
            <person name="Tomita M."/>
            <person name="Numata K."/>
            <person name="Arakawa K."/>
        </authorList>
    </citation>
    <scope>NUCLEOTIDE SEQUENCE</scope>
</reference>
<keyword evidence="2" id="KW-1185">Reference proteome</keyword>
<dbReference type="AlphaFoldDB" id="A0A8X6TU83"/>
<comment type="caution">
    <text evidence="1">The sequence shown here is derived from an EMBL/GenBank/DDBJ whole genome shotgun (WGS) entry which is preliminary data.</text>
</comment>
<gene>
    <name evidence="1" type="ORF">NPIL_335551</name>
</gene>
<evidence type="ECO:0000313" key="1">
    <source>
        <dbReference type="EMBL" id="GFT47434.1"/>
    </source>
</evidence>
<sequence length="102" mass="11497">MFPYVHSFGHYLIKLVSSRSFDGGRPHKTIPSSMPLFCCPPYQVMRPISMLMRQPLLSSYSTRLEIDRSVVHPLSQIFSSEGFCGNPGGTRGRFSSIRIGRC</sequence>
<dbReference type="EMBL" id="BMAW01064846">
    <property type="protein sequence ID" value="GFT47434.1"/>
    <property type="molecule type" value="Genomic_DNA"/>
</dbReference>
<organism evidence="1 2">
    <name type="scientific">Nephila pilipes</name>
    <name type="common">Giant wood spider</name>
    <name type="synonym">Nephila maculata</name>
    <dbReference type="NCBI Taxonomy" id="299642"/>
    <lineage>
        <taxon>Eukaryota</taxon>
        <taxon>Metazoa</taxon>
        <taxon>Ecdysozoa</taxon>
        <taxon>Arthropoda</taxon>
        <taxon>Chelicerata</taxon>
        <taxon>Arachnida</taxon>
        <taxon>Araneae</taxon>
        <taxon>Araneomorphae</taxon>
        <taxon>Entelegynae</taxon>
        <taxon>Araneoidea</taxon>
        <taxon>Nephilidae</taxon>
        <taxon>Nephila</taxon>
    </lineage>
</organism>
<accession>A0A8X6TU83</accession>
<name>A0A8X6TU83_NEPPI</name>
<proteinExistence type="predicted"/>
<evidence type="ECO:0000313" key="2">
    <source>
        <dbReference type="Proteomes" id="UP000887013"/>
    </source>
</evidence>
<dbReference type="Proteomes" id="UP000887013">
    <property type="component" value="Unassembled WGS sequence"/>
</dbReference>